<dbReference type="Pfam" id="PF00069">
    <property type="entry name" value="Pkinase"/>
    <property type="match status" value="1"/>
</dbReference>
<dbReference type="Proteomes" id="UP000322214">
    <property type="component" value="Chromosome"/>
</dbReference>
<dbReference type="InterPro" id="IPR000719">
    <property type="entry name" value="Prot_kinase_dom"/>
</dbReference>
<dbReference type="RefSeq" id="WP_075085261.1">
    <property type="nucleotide sequence ID" value="NZ_CP042912.1"/>
</dbReference>
<dbReference type="InterPro" id="IPR008271">
    <property type="entry name" value="Ser/Thr_kinase_AS"/>
</dbReference>
<dbReference type="Gene3D" id="3.30.200.20">
    <property type="entry name" value="Phosphorylase Kinase, domain 1"/>
    <property type="match status" value="1"/>
</dbReference>
<dbReference type="GO" id="GO:0004674">
    <property type="term" value="F:protein serine/threonine kinase activity"/>
    <property type="evidence" value="ECO:0007669"/>
    <property type="project" value="UniProtKB-EC"/>
</dbReference>
<gene>
    <name evidence="6" type="primary">pknD_1</name>
    <name evidence="6" type="ORF">MFFC18_06500</name>
</gene>
<keyword evidence="2" id="KW-0547">Nucleotide-binding</keyword>
<dbReference type="PROSITE" id="PS50011">
    <property type="entry name" value="PROTEIN_KINASE_DOM"/>
    <property type="match status" value="1"/>
</dbReference>
<dbReference type="EMBL" id="CP042912">
    <property type="protein sequence ID" value="QEG20799.1"/>
    <property type="molecule type" value="Genomic_DNA"/>
</dbReference>
<evidence type="ECO:0000256" key="1">
    <source>
        <dbReference type="ARBA" id="ARBA00022679"/>
    </source>
</evidence>
<evidence type="ECO:0000313" key="6">
    <source>
        <dbReference type="EMBL" id="QEG20799.1"/>
    </source>
</evidence>
<dbReference type="AlphaFoldDB" id="A0A5B9P5M4"/>
<name>A0A5B9P5M4_9BACT</name>
<dbReference type="Gene3D" id="1.10.510.10">
    <property type="entry name" value="Transferase(Phosphotransferase) domain 1"/>
    <property type="match status" value="1"/>
</dbReference>
<dbReference type="InterPro" id="IPR011009">
    <property type="entry name" value="Kinase-like_dom_sf"/>
</dbReference>
<dbReference type="PANTHER" id="PTHR43289:SF6">
    <property type="entry name" value="SERINE_THREONINE-PROTEIN KINASE NEKL-3"/>
    <property type="match status" value="1"/>
</dbReference>
<keyword evidence="3 6" id="KW-0418">Kinase</keyword>
<evidence type="ECO:0000313" key="7">
    <source>
        <dbReference type="Proteomes" id="UP000322214"/>
    </source>
</evidence>
<evidence type="ECO:0000256" key="4">
    <source>
        <dbReference type="ARBA" id="ARBA00022840"/>
    </source>
</evidence>
<evidence type="ECO:0000256" key="3">
    <source>
        <dbReference type="ARBA" id="ARBA00022777"/>
    </source>
</evidence>
<dbReference type="STRING" id="980251.GCA_001642875_03051"/>
<feature type="domain" description="Protein kinase" evidence="5">
    <location>
        <begin position="28"/>
        <end position="303"/>
    </location>
</feature>
<dbReference type="PROSITE" id="PS00108">
    <property type="entry name" value="PROTEIN_KINASE_ST"/>
    <property type="match status" value="1"/>
</dbReference>
<dbReference type="SMART" id="SM00220">
    <property type="entry name" value="S_TKc"/>
    <property type="match status" value="1"/>
</dbReference>
<reference evidence="6 7" key="1">
    <citation type="submission" date="2019-08" db="EMBL/GenBank/DDBJ databases">
        <title>Deep-cultivation of Planctomycetes and their phenomic and genomic characterization uncovers novel biology.</title>
        <authorList>
            <person name="Wiegand S."/>
            <person name="Jogler M."/>
            <person name="Boedeker C."/>
            <person name="Pinto D."/>
            <person name="Vollmers J."/>
            <person name="Rivas-Marin E."/>
            <person name="Kohn T."/>
            <person name="Peeters S.H."/>
            <person name="Heuer A."/>
            <person name="Rast P."/>
            <person name="Oberbeckmann S."/>
            <person name="Bunk B."/>
            <person name="Jeske O."/>
            <person name="Meyerdierks A."/>
            <person name="Storesund J.E."/>
            <person name="Kallscheuer N."/>
            <person name="Luecker S."/>
            <person name="Lage O.M."/>
            <person name="Pohl T."/>
            <person name="Merkel B.J."/>
            <person name="Hornburger P."/>
            <person name="Mueller R.-W."/>
            <person name="Bruemmer F."/>
            <person name="Labrenz M."/>
            <person name="Spormann A.M."/>
            <person name="Op den Camp H."/>
            <person name="Overmann J."/>
            <person name="Amann R."/>
            <person name="Jetten M.S.M."/>
            <person name="Mascher T."/>
            <person name="Medema M.H."/>
            <person name="Devos D.P."/>
            <person name="Kaster A.-K."/>
            <person name="Ovreas L."/>
            <person name="Rohde M."/>
            <person name="Galperin M.Y."/>
            <person name="Jogler C."/>
        </authorList>
    </citation>
    <scope>NUCLEOTIDE SEQUENCE [LARGE SCALE GENOMIC DNA]</scope>
    <source>
        <strain evidence="6 7">FC18</strain>
    </source>
</reference>
<evidence type="ECO:0000259" key="5">
    <source>
        <dbReference type="PROSITE" id="PS50011"/>
    </source>
</evidence>
<dbReference type="EC" id="2.7.11.1" evidence="6"/>
<organism evidence="6 7">
    <name type="scientific">Mariniblastus fucicola</name>
    <dbReference type="NCBI Taxonomy" id="980251"/>
    <lineage>
        <taxon>Bacteria</taxon>
        <taxon>Pseudomonadati</taxon>
        <taxon>Planctomycetota</taxon>
        <taxon>Planctomycetia</taxon>
        <taxon>Pirellulales</taxon>
        <taxon>Pirellulaceae</taxon>
        <taxon>Mariniblastus</taxon>
    </lineage>
</organism>
<keyword evidence="1 6" id="KW-0808">Transferase</keyword>
<evidence type="ECO:0000256" key="2">
    <source>
        <dbReference type="ARBA" id="ARBA00022741"/>
    </source>
</evidence>
<accession>A0A5B9P5M4</accession>
<dbReference type="CDD" id="cd14014">
    <property type="entry name" value="STKc_PknB_like"/>
    <property type="match status" value="1"/>
</dbReference>
<dbReference type="PANTHER" id="PTHR43289">
    <property type="entry name" value="MITOGEN-ACTIVATED PROTEIN KINASE KINASE KINASE 20-RELATED"/>
    <property type="match status" value="1"/>
</dbReference>
<dbReference type="KEGG" id="mff:MFFC18_06500"/>
<dbReference type="GO" id="GO:0005524">
    <property type="term" value="F:ATP binding"/>
    <property type="evidence" value="ECO:0007669"/>
    <property type="project" value="UniProtKB-KW"/>
</dbReference>
<dbReference type="SUPFAM" id="SSF56112">
    <property type="entry name" value="Protein kinase-like (PK-like)"/>
    <property type="match status" value="1"/>
</dbReference>
<keyword evidence="4" id="KW-0067">ATP-binding</keyword>
<proteinExistence type="predicted"/>
<protein>
    <submittedName>
        <fullName evidence="6">Serine/threonine-protein kinase PknD</fullName>
        <ecNumber evidence="6">2.7.11.1</ecNumber>
    </submittedName>
</protein>
<dbReference type="OrthoDB" id="6111975at2"/>
<keyword evidence="7" id="KW-1185">Reference proteome</keyword>
<sequence length="312" mass="35387">MTNNLSMIFSADVSGNPPEDFSNGFRKYHHFQPLGSGGKADLLVCKDLNLGRPVVLKKLKKDVPNYEKELSRLLREARITAQLQHPATVPMYEIGKDDEGDWYFAMKKIEGQTLFEIIVGLYNRDTAIEQHFNLTRLLNIFRQVCDALSYAHTRGVIHRDIKPENIIVGMFGEVTLIDWGAAKVWGMPNEGDEERGVDRGGTPLYMSPEQILGHKPVDERTDVFSMGIVLYEMMTQREPFRGPTIQDTFNNIINTDPTEPRKAAAHRFIPATIEKICLKAIEKEPADRFQSMDEMAQAINVFENDALMRGSV</sequence>